<protein>
    <submittedName>
        <fullName evidence="2">Uncharacterized protein</fullName>
    </submittedName>
</protein>
<reference evidence="2" key="1">
    <citation type="submission" date="2019-06" db="EMBL/GenBank/DDBJ databases">
        <authorList>
            <consortium name="Wellcome Sanger Institute Data Sharing"/>
        </authorList>
    </citation>
    <scope>NUCLEOTIDE SEQUENCE [LARGE SCALE GENOMIC DNA]</scope>
</reference>
<proteinExistence type="predicted"/>
<organism evidence="2 3">
    <name type="scientific">Myripristis murdjan</name>
    <name type="common">pinecone soldierfish</name>
    <dbReference type="NCBI Taxonomy" id="586833"/>
    <lineage>
        <taxon>Eukaryota</taxon>
        <taxon>Metazoa</taxon>
        <taxon>Chordata</taxon>
        <taxon>Craniata</taxon>
        <taxon>Vertebrata</taxon>
        <taxon>Euteleostomi</taxon>
        <taxon>Actinopterygii</taxon>
        <taxon>Neopterygii</taxon>
        <taxon>Teleostei</taxon>
        <taxon>Neoteleostei</taxon>
        <taxon>Acanthomorphata</taxon>
        <taxon>Holocentriformes</taxon>
        <taxon>Holocentridae</taxon>
        <taxon>Myripristis</taxon>
    </lineage>
</organism>
<sequence length="162" mass="17942">MATACCCSGAKSDDPLSPDWVPSVFTHTPATKKSKREKDMERAEEKKKQDAVEVLLELSSVPDAEPAPPAEDEQQCQNGTRKEKFERLQRECNELRGENQRLKNIKSGTFDELQTVGSIISGSLLARQYTAGKSGSNAGAVGAYKKQWQTEKEAWCGVIFHH</sequence>
<feature type="compositionally biased region" description="Basic and acidic residues" evidence="1">
    <location>
        <begin position="36"/>
        <end position="51"/>
    </location>
</feature>
<dbReference type="Proteomes" id="UP000472263">
    <property type="component" value="Chromosome 9"/>
</dbReference>
<reference evidence="2" key="3">
    <citation type="submission" date="2025-09" db="UniProtKB">
        <authorList>
            <consortium name="Ensembl"/>
        </authorList>
    </citation>
    <scope>IDENTIFICATION</scope>
</reference>
<accession>A0A667XR67</accession>
<keyword evidence="3" id="KW-1185">Reference proteome</keyword>
<dbReference type="InParanoid" id="A0A667XR67"/>
<dbReference type="Ensembl" id="ENSMMDT00005017217.1">
    <property type="protein sequence ID" value="ENSMMDP00005016788.1"/>
    <property type="gene ID" value="ENSMMDG00005008490.1"/>
</dbReference>
<reference evidence="2" key="2">
    <citation type="submission" date="2025-08" db="UniProtKB">
        <authorList>
            <consortium name="Ensembl"/>
        </authorList>
    </citation>
    <scope>IDENTIFICATION</scope>
</reference>
<evidence type="ECO:0000313" key="3">
    <source>
        <dbReference type="Proteomes" id="UP000472263"/>
    </source>
</evidence>
<name>A0A667XR67_9TELE</name>
<dbReference type="GeneTree" id="ENSGT00940000180456"/>
<feature type="region of interest" description="Disordered" evidence="1">
    <location>
        <begin position="1"/>
        <end position="83"/>
    </location>
</feature>
<evidence type="ECO:0000313" key="2">
    <source>
        <dbReference type="Ensembl" id="ENSMMDP00005016788.1"/>
    </source>
</evidence>
<evidence type="ECO:0000256" key="1">
    <source>
        <dbReference type="SAM" id="MobiDB-lite"/>
    </source>
</evidence>
<dbReference type="AlphaFoldDB" id="A0A667XR67"/>